<proteinExistence type="predicted"/>
<gene>
    <name evidence="1" type="ORF">RM446_10190</name>
</gene>
<keyword evidence="2" id="KW-1185">Reference proteome</keyword>
<protein>
    <submittedName>
        <fullName evidence="1">Uncharacterized protein</fullName>
    </submittedName>
</protein>
<reference evidence="2" key="1">
    <citation type="submission" date="2023-07" db="EMBL/GenBank/DDBJ databases">
        <title>30 novel species of actinomycetes from the DSMZ collection.</title>
        <authorList>
            <person name="Nouioui I."/>
        </authorList>
    </citation>
    <scope>NUCLEOTIDE SEQUENCE [LARGE SCALE GENOMIC DNA]</scope>
    <source>
        <strain evidence="2">DSM 45055</strain>
    </source>
</reference>
<accession>A0ABU2KT58</accession>
<comment type="caution">
    <text evidence="1">The sequence shown here is derived from an EMBL/GenBank/DDBJ whole genome shotgun (WGS) entry which is preliminary data.</text>
</comment>
<sequence>MQDMIDLAGSSILETGHPRFDAAYRVTAADEGFARAVLTTEVMDRLLARHAQGRPPVRLNGHHLAAAEDGLLQPEEALGGADELIDLLEAVPRRVWDGGAHA</sequence>
<evidence type="ECO:0000313" key="2">
    <source>
        <dbReference type="Proteomes" id="UP001183226"/>
    </source>
</evidence>
<dbReference type="EMBL" id="JAVREK010000008">
    <property type="protein sequence ID" value="MDT0302476.1"/>
    <property type="molecule type" value="Genomic_DNA"/>
</dbReference>
<dbReference type="Proteomes" id="UP001183226">
    <property type="component" value="Unassembled WGS sequence"/>
</dbReference>
<name>A0ABU2KT58_9ACTN</name>
<organism evidence="1 2">
    <name type="scientific">Streptomonospora wellingtoniae</name>
    <dbReference type="NCBI Taxonomy" id="3075544"/>
    <lineage>
        <taxon>Bacteria</taxon>
        <taxon>Bacillati</taxon>
        <taxon>Actinomycetota</taxon>
        <taxon>Actinomycetes</taxon>
        <taxon>Streptosporangiales</taxon>
        <taxon>Nocardiopsidaceae</taxon>
        <taxon>Streptomonospora</taxon>
    </lineage>
</organism>
<evidence type="ECO:0000313" key="1">
    <source>
        <dbReference type="EMBL" id="MDT0302476.1"/>
    </source>
</evidence>
<dbReference type="RefSeq" id="WP_311544958.1">
    <property type="nucleotide sequence ID" value="NZ_JAVREK010000008.1"/>
</dbReference>